<feature type="compositionally biased region" description="Polar residues" evidence="1">
    <location>
        <begin position="1032"/>
        <end position="1058"/>
    </location>
</feature>
<protein>
    <recommendedName>
        <fullName evidence="2">PP1-binding domain-containing protein</fullName>
    </recommendedName>
</protein>
<evidence type="ECO:0000256" key="1">
    <source>
        <dbReference type="SAM" id="MobiDB-lite"/>
    </source>
</evidence>
<feature type="compositionally biased region" description="Polar residues" evidence="1">
    <location>
        <begin position="632"/>
        <end position="651"/>
    </location>
</feature>
<sequence length="1418" mass="155154">MQPATPPLFSTTLSRSASPCQLPDSDAAAILVLVNKPDTHYYPIFHAQKDPPPDLSDIDMLGNQITPYDQIAMGSDVDSDLRMFFAEPKHCSLIVDSLGNIFVINFSSGNPCLLNNTTLTIKTLHPLENLDVIHVAGKNFRVEYKPGYPKAKLSDAITSSNLSQIDEVLEDLEKSADLETIYPLSPAKSPKVDRLSIRSSPRKQISPHSSPGGSNIPPSPRKYVTYSSPTQSSTPANTKRSTTPLSASDSRSATHDATDNSYASMEVNTSQPSLIARDMSTTMNVSVEPSTEKRRLSDFPKETISSPVKLKRKSAPITFVRISPRFSDHKMDSPNNSGLRRSTRTQQTPQKSPSKSYLRKSPRESLKTSPPISTPKKYPSTYKHPNSTGLSARRSRSPLTLSSRKSVRFGPSLSPEEFCRNLPPSTPVKRGGTPITRSATKAVLRRSTPYKLPLSVATQFSKLSPKAKFTTPNRLQNSPKLSPRQSLSKNQFSTPKSPKVGKTITPLKETKSLPVKSMTSETMLRRGLRSAVLSEMKESHNLKLSSRISTPTSIHSKLPTQQAKASLLITSPRLGSKSPDQLLSPKGTSVSPSNKSGELEFQQSAKKRHTMSPLQNYPAPTRISLPRKSKSLDLSSSQITTPDTVKLSPSSNQSIVRAINSPKTTPKMIRKTPEAGILPKLTEQSRKISLESPFRMSQRLSKSPDLFQSPPLSGLKHQVVTPVHDSYGSAVQSKSISSTSKSPAVQSVEVKSPALSNKSPAISKKSPAVLKNSPAVSKNSPAVSKKSPAVSKKSPAVSKSPAIPKDSHIYSLRSPTIQTVEAKPPAIQSKSSAISNKSPAVHTPSNSKSKSPGLRSRSSTNQTDTQVSRSSSAKRAVRNTSHVQISHPLVSSEFERSIVHDSTPKLKARTPRSYISTPSTNNITATPLSARVASPRSNRSSPLPKSPRRGRSLVSSKVLRLAWVSPTCTRSLTPRVAPLNTSVRVSKSVENHTHADTPRPPSRRSLRDQDVFNPRLFDTPKIKVTDLESNFRPSLFNTPVSPRSTRRATSAPQDSPSVPQLRRKRTASLPKERTPRKKHSAQPEDTFYPYLFRTPRIKPVHTPSKPEEIFLSDLFKSPPTPLLSHLRGAAQKSSRKTPSKAPRPNTHEPPEVSPLVLRETRVTRRGAQVEKTREVKKRVVNKNAPSSPAKVIIVSPPKSPSTSPFMIRTKIKPLSPSPLPVRITRNRISNRNTSSMAKKSVKSTVTTHKAKLVRSARIFSPMGKAKPPIPKMESSPSPPPVRILRQRNATSTKPVAVKTQPPSKIDSLSPPSPINKRVLRSEKQTEVKGILKILSRRQVSQPQAKNKVTLNLSPMAPKLSNSKRVINEVGRTRAATVSFALSPSKLVATKSADSPPKPLVRTSTRSYSTRITRSSRAK</sequence>
<feature type="region of interest" description="Disordered" evidence="1">
    <location>
        <begin position="1386"/>
        <end position="1418"/>
    </location>
</feature>
<feature type="region of interest" description="Disordered" evidence="1">
    <location>
        <begin position="1261"/>
        <end position="1280"/>
    </location>
</feature>
<feature type="compositionally biased region" description="Polar residues" evidence="1">
    <location>
        <begin position="913"/>
        <end position="927"/>
    </location>
</feature>
<feature type="compositionally biased region" description="Low complexity" evidence="1">
    <location>
        <begin position="780"/>
        <end position="802"/>
    </location>
</feature>
<dbReference type="SUPFAM" id="SSF49879">
    <property type="entry name" value="SMAD/FHA domain"/>
    <property type="match status" value="1"/>
</dbReference>
<feature type="region of interest" description="Disordered" evidence="1">
    <location>
        <begin position="1121"/>
        <end position="1157"/>
    </location>
</feature>
<feature type="compositionally biased region" description="Polar residues" evidence="1">
    <location>
        <begin position="578"/>
        <end position="604"/>
    </location>
</feature>
<proteinExistence type="predicted"/>
<dbReference type="InterPro" id="IPR029334">
    <property type="entry name" value="PP1-bd"/>
</dbReference>
<feature type="compositionally biased region" description="Low complexity" evidence="1">
    <location>
        <begin position="206"/>
        <end position="216"/>
    </location>
</feature>
<feature type="region of interest" description="Disordered" evidence="1">
    <location>
        <begin position="1289"/>
        <end position="1315"/>
    </location>
</feature>
<dbReference type="Proteomes" id="UP001165289">
    <property type="component" value="Unassembled WGS sequence"/>
</dbReference>
<feature type="region of interest" description="Disordered" evidence="1">
    <location>
        <begin position="321"/>
        <end position="437"/>
    </location>
</feature>
<evidence type="ECO:0000313" key="3">
    <source>
        <dbReference type="EMBL" id="KAI6656490.1"/>
    </source>
</evidence>
<feature type="region of interest" description="Disordered" evidence="1">
    <location>
        <begin position="983"/>
        <end position="1014"/>
    </location>
</feature>
<feature type="compositionally biased region" description="Polar residues" evidence="1">
    <location>
        <begin position="225"/>
        <end position="251"/>
    </location>
</feature>
<dbReference type="EMBL" id="JAKMXF010000144">
    <property type="protein sequence ID" value="KAI6656490.1"/>
    <property type="molecule type" value="Genomic_DNA"/>
</dbReference>
<reference evidence="3 4" key="1">
    <citation type="journal article" date="2023" name="BMC Biol.">
        <title>The compact genome of the sponge Oopsacas minuta (Hexactinellida) is lacking key metazoan core genes.</title>
        <authorList>
            <person name="Santini S."/>
            <person name="Schenkelaars Q."/>
            <person name="Jourda C."/>
            <person name="Duchesne M."/>
            <person name="Belahbib H."/>
            <person name="Rocher C."/>
            <person name="Selva M."/>
            <person name="Riesgo A."/>
            <person name="Vervoort M."/>
            <person name="Leys S.P."/>
            <person name="Kodjabachian L."/>
            <person name="Le Bivic A."/>
            <person name="Borchiellini C."/>
            <person name="Claverie J.M."/>
            <person name="Renard E."/>
        </authorList>
    </citation>
    <scope>NUCLEOTIDE SEQUENCE [LARGE SCALE GENOMIC DNA]</scope>
    <source>
        <strain evidence="3">SPO-2</strain>
    </source>
</reference>
<gene>
    <name evidence="3" type="ORF">LOD99_1286</name>
</gene>
<feature type="compositionally biased region" description="Polar residues" evidence="1">
    <location>
        <begin position="542"/>
        <end position="564"/>
    </location>
</feature>
<feature type="compositionally biased region" description="Low complexity" evidence="1">
    <location>
        <begin position="1401"/>
        <end position="1412"/>
    </location>
</feature>
<evidence type="ECO:0000313" key="4">
    <source>
        <dbReference type="Proteomes" id="UP001165289"/>
    </source>
</evidence>
<evidence type="ECO:0000259" key="2">
    <source>
        <dbReference type="Pfam" id="PF15276"/>
    </source>
</evidence>
<feature type="region of interest" description="Disordered" evidence="1">
    <location>
        <begin position="1032"/>
        <end position="1087"/>
    </location>
</feature>
<accession>A0AAV7K698</accession>
<keyword evidence="4" id="KW-1185">Reference proteome</keyword>
<name>A0AAV7K698_9METZ</name>
<comment type="caution">
    <text evidence="3">The sequence shown here is derived from an EMBL/GenBank/DDBJ whole genome shotgun (WGS) entry which is preliminary data.</text>
</comment>
<feature type="compositionally biased region" description="Low complexity" evidence="1">
    <location>
        <begin position="733"/>
        <end position="742"/>
    </location>
</feature>
<feature type="compositionally biased region" description="Polar residues" evidence="1">
    <location>
        <begin position="333"/>
        <end position="355"/>
    </location>
</feature>
<feature type="compositionally biased region" description="Polar residues" evidence="1">
    <location>
        <begin position="259"/>
        <end position="268"/>
    </location>
</feature>
<feature type="region of interest" description="Disordered" evidence="1">
    <location>
        <begin position="188"/>
        <end position="268"/>
    </location>
</feature>
<feature type="region of interest" description="Disordered" evidence="1">
    <location>
        <begin position="731"/>
        <end position="884"/>
    </location>
</feature>
<feature type="region of interest" description="Disordered" evidence="1">
    <location>
        <begin position="539"/>
        <end position="651"/>
    </location>
</feature>
<feature type="compositionally biased region" description="Basic and acidic residues" evidence="1">
    <location>
        <begin position="987"/>
        <end position="997"/>
    </location>
</feature>
<feature type="region of interest" description="Disordered" evidence="1">
    <location>
        <begin position="692"/>
        <end position="713"/>
    </location>
</feature>
<dbReference type="Pfam" id="PF15276">
    <property type="entry name" value="PP1_bind"/>
    <property type="match status" value="1"/>
</dbReference>
<feature type="region of interest" description="Disordered" evidence="1">
    <location>
        <begin position="902"/>
        <end position="954"/>
    </location>
</feature>
<feature type="region of interest" description="Disordered" evidence="1">
    <location>
        <begin position="465"/>
        <end position="510"/>
    </location>
</feature>
<dbReference type="InterPro" id="IPR008984">
    <property type="entry name" value="SMAD_FHA_dom_sf"/>
</dbReference>
<organism evidence="3 4">
    <name type="scientific">Oopsacas minuta</name>
    <dbReference type="NCBI Taxonomy" id="111878"/>
    <lineage>
        <taxon>Eukaryota</taxon>
        <taxon>Metazoa</taxon>
        <taxon>Porifera</taxon>
        <taxon>Hexactinellida</taxon>
        <taxon>Hexasterophora</taxon>
        <taxon>Lyssacinosida</taxon>
        <taxon>Leucopsacidae</taxon>
        <taxon>Oopsacas</taxon>
    </lineage>
</organism>
<feature type="compositionally biased region" description="Polar residues" evidence="1">
    <location>
        <begin position="470"/>
        <end position="496"/>
    </location>
</feature>
<feature type="compositionally biased region" description="Polar residues" evidence="1">
    <location>
        <begin position="828"/>
        <end position="866"/>
    </location>
</feature>
<feature type="domain" description="PP1-binding" evidence="2">
    <location>
        <begin position="404"/>
        <end position="443"/>
    </location>
</feature>